<dbReference type="OrthoDB" id="9809746at2"/>
<keyword evidence="2" id="KW-1185">Reference proteome</keyword>
<dbReference type="PANTHER" id="PTHR43640:SF1">
    <property type="entry name" value="THIOREDOXIN-DEPENDENT PEROXIREDOXIN"/>
    <property type="match status" value="1"/>
</dbReference>
<dbReference type="CDD" id="cd02969">
    <property type="entry name" value="PRX_like1"/>
    <property type="match status" value="1"/>
</dbReference>
<sequence length="188" mass="20497">MARTNSTMQPLGTATPSFSLPDVVTGKTITPAWFIEKDALLVIFLCVHCPFVKHIQDELAKIGRDYAETGLGILAISSNDAVQYPDDGPEGLKAMAETLGFVFPVCYDESQDVARAFAAACTPDFFLYDAERKLVYRGQLDESRPKMDPPIPVTGASLRAAIDAVLKGEEVNPEQRASLGCNIKWKAE</sequence>
<reference evidence="1 2" key="1">
    <citation type="journal article" date="2019" name="Int. J. Syst. Evol. Microbiol.">
        <title>Capsulimonas corticalis gen. nov., sp. nov., an aerobic capsulated bacterium, of a novel bacterial order, Capsulimonadales ord. nov., of the class Armatimonadia of the phylum Armatimonadetes.</title>
        <authorList>
            <person name="Li J."/>
            <person name="Kudo C."/>
            <person name="Tonouchi A."/>
        </authorList>
    </citation>
    <scope>NUCLEOTIDE SEQUENCE [LARGE SCALE GENOMIC DNA]</scope>
    <source>
        <strain evidence="1 2">AX-7</strain>
    </source>
</reference>
<dbReference type="GO" id="GO:0016491">
    <property type="term" value="F:oxidoreductase activity"/>
    <property type="evidence" value="ECO:0007669"/>
    <property type="project" value="InterPro"/>
</dbReference>
<dbReference type="InterPro" id="IPR013766">
    <property type="entry name" value="Thioredoxin_domain"/>
</dbReference>
<protein>
    <submittedName>
        <fullName evidence="1">Thioredoxin family protein</fullName>
    </submittedName>
</protein>
<proteinExistence type="predicted"/>
<dbReference type="KEGG" id="ccot:CCAX7_001600"/>
<dbReference type="InterPro" id="IPR036249">
    <property type="entry name" value="Thioredoxin-like_sf"/>
</dbReference>
<dbReference type="Proteomes" id="UP000287394">
    <property type="component" value="Chromosome"/>
</dbReference>
<organism evidence="1 2">
    <name type="scientific">Capsulimonas corticalis</name>
    <dbReference type="NCBI Taxonomy" id="2219043"/>
    <lineage>
        <taxon>Bacteria</taxon>
        <taxon>Bacillati</taxon>
        <taxon>Armatimonadota</taxon>
        <taxon>Armatimonadia</taxon>
        <taxon>Capsulimonadales</taxon>
        <taxon>Capsulimonadaceae</taxon>
        <taxon>Capsulimonas</taxon>
    </lineage>
</organism>
<evidence type="ECO:0000313" key="2">
    <source>
        <dbReference type="Proteomes" id="UP000287394"/>
    </source>
</evidence>
<dbReference type="RefSeq" id="WP_119320063.1">
    <property type="nucleotide sequence ID" value="NZ_AP025739.1"/>
</dbReference>
<dbReference type="InterPro" id="IPR013740">
    <property type="entry name" value="Redoxin"/>
</dbReference>
<gene>
    <name evidence="1" type="ORF">CCAX7_001600</name>
</gene>
<accession>A0A402CRI4</accession>
<evidence type="ECO:0000313" key="1">
    <source>
        <dbReference type="EMBL" id="BDI28109.1"/>
    </source>
</evidence>
<name>A0A402CRI4_9BACT</name>
<dbReference type="PROSITE" id="PS51352">
    <property type="entry name" value="THIOREDOXIN_2"/>
    <property type="match status" value="1"/>
</dbReference>
<dbReference type="AlphaFoldDB" id="A0A402CRI4"/>
<dbReference type="EMBL" id="AP025739">
    <property type="protein sequence ID" value="BDI28109.1"/>
    <property type="molecule type" value="Genomic_DNA"/>
</dbReference>
<dbReference type="Pfam" id="PF08534">
    <property type="entry name" value="Redoxin"/>
    <property type="match status" value="1"/>
</dbReference>
<dbReference type="SUPFAM" id="SSF52833">
    <property type="entry name" value="Thioredoxin-like"/>
    <property type="match status" value="1"/>
</dbReference>
<dbReference type="Gene3D" id="3.40.30.10">
    <property type="entry name" value="Glutaredoxin"/>
    <property type="match status" value="1"/>
</dbReference>
<dbReference type="PANTHER" id="PTHR43640">
    <property type="entry name" value="OS07G0260300 PROTEIN"/>
    <property type="match status" value="1"/>
</dbReference>
<dbReference type="InterPro" id="IPR047262">
    <property type="entry name" value="PRX-like1"/>
</dbReference>